<dbReference type="GO" id="GO:0046872">
    <property type="term" value="F:metal ion binding"/>
    <property type="evidence" value="ECO:0007669"/>
    <property type="project" value="UniProtKB-KW"/>
</dbReference>
<dbReference type="Pfam" id="PF03171">
    <property type="entry name" value="2OG-FeII_Oxy"/>
    <property type="match status" value="1"/>
</dbReference>
<evidence type="ECO:0000259" key="4">
    <source>
        <dbReference type="PROSITE" id="PS51471"/>
    </source>
</evidence>
<dbReference type="KEGG" id="rsz:108839973"/>
<dbReference type="Pfam" id="PF14226">
    <property type="entry name" value="DIOX_N"/>
    <property type="match status" value="1"/>
</dbReference>
<dbReference type="RefSeq" id="XP_018468278.2">
    <property type="nucleotide sequence ID" value="XM_018612776.2"/>
</dbReference>
<dbReference type="InterPro" id="IPR026992">
    <property type="entry name" value="DIOX_N"/>
</dbReference>
<dbReference type="InterPro" id="IPR050231">
    <property type="entry name" value="Iron_ascorbate_oxido_reductase"/>
</dbReference>
<dbReference type="PRINTS" id="PR00682">
    <property type="entry name" value="IPNSYNTHASE"/>
</dbReference>
<dbReference type="InterPro" id="IPR027443">
    <property type="entry name" value="IPNS-like_sf"/>
</dbReference>
<keyword evidence="2 3" id="KW-0408">Iron</keyword>
<evidence type="ECO:0000256" key="1">
    <source>
        <dbReference type="ARBA" id="ARBA00022723"/>
    </source>
</evidence>
<keyword evidence="3" id="KW-0560">Oxidoreductase</keyword>
<reference evidence="5" key="1">
    <citation type="journal article" date="2019" name="Database">
        <title>The radish genome database (RadishGD): an integrated information resource for radish genomics.</title>
        <authorList>
            <person name="Yu H.J."/>
            <person name="Baek S."/>
            <person name="Lee Y.J."/>
            <person name="Cho A."/>
            <person name="Mun J.H."/>
        </authorList>
    </citation>
    <scope>NUCLEOTIDE SEQUENCE [LARGE SCALE GENOMIC DNA]</scope>
    <source>
        <strain evidence="5">cv. WK10039</strain>
    </source>
</reference>
<dbReference type="SUPFAM" id="SSF51197">
    <property type="entry name" value="Clavaminate synthase-like"/>
    <property type="match status" value="1"/>
</dbReference>
<comment type="similarity">
    <text evidence="3">Belongs to the iron/ascorbate-dependent oxidoreductase family.</text>
</comment>
<evidence type="ECO:0000256" key="3">
    <source>
        <dbReference type="RuleBase" id="RU003682"/>
    </source>
</evidence>
<dbReference type="GO" id="GO:0016491">
    <property type="term" value="F:oxidoreductase activity"/>
    <property type="evidence" value="ECO:0007669"/>
    <property type="project" value="UniProtKB-KW"/>
</dbReference>
<dbReference type="AlphaFoldDB" id="A0A6J0M8H0"/>
<dbReference type="PANTHER" id="PTHR47990">
    <property type="entry name" value="2-OXOGLUTARATE (2OG) AND FE(II)-DEPENDENT OXYGENASE SUPERFAMILY PROTEIN-RELATED"/>
    <property type="match status" value="1"/>
</dbReference>
<evidence type="ECO:0000256" key="2">
    <source>
        <dbReference type="ARBA" id="ARBA00023004"/>
    </source>
</evidence>
<protein>
    <submittedName>
        <fullName evidence="6">Gibberellin 3-beta-dioxygenase 2 isoform X1</fullName>
    </submittedName>
</protein>
<dbReference type="Gene3D" id="2.60.120.330">
    <property type="entry name" value="B-lactam Antibiotic, Isopenicillin N Synthase, Chain"/>
    <property type="match status" value="1"/>
</dbReference>
<name>A0A6J0M8H0_RAPSA</name>
<dbReference type="OrthoDB" id="288590at2759"/>
<dbReference type="InterPro" id="IPR005123">
    <property type="entry name" value="Oxoglu/Fe-dep_dioxygenase_dom"/>
</dbReference>
<feature type="domain" description="Fe2OG dioxygenase" evidence="4">
    <location>
        <begin position="231"/>
        <end position="332"/>
    </location>
</feature>
<accession>A0A6J0M8H0</accession>
<reference evidence="6" key="2">
    <citation type="submission" date="2025-08" db="UniProtKB">
        <authorList>
            <consortium name="RefSeq"/>
        </authorList>
    </citation>
    <scope>IDENTIFICATION</scope>
    <source>
        <tissue evidence="6">Leaf</tissue>
    </source>
</reference>
<organism evidence="5 6">
    <name type="scientific">Raphanus sativus</name>
    <name type="common">Radish</name>
    <name type="synonym">Raphanus raphanistrum var. sativus</name>
    <dbReference type="NCBI Taxonomy" id="3726"/>
    <lineage>
        <taxon>Eukaryota</taxon>
        <taxon>Viridiplantae</taxon>
        <taxon>Streptophyta</taxon>
        <taxon>Embryophyta</taxon>
        <taxon>Tracheophyta</taxon>
        <taxon>Spermatophyta</taxon>
        <taxon>Magnoliopsida</taxon>
        <taxon>eudicotyledons</taxon>
        <taxon>Gunneridae</taxon>
        <taxon>Pentapetalae</taxon>
        <taxon>rosids</taxon>
        <taxon>malvids</taxon>
        <taxon>Brassicales</taxon>
        <taxon>Brassicaceae</taxon>
        <taxon>Brassiceae</taxon>
        <taxon>Raphanus</taxon>
    </lineage>
</organism>
<proteinExistence type="inferred from homology"/>
<evidence type="ECO:0000313" key="6">
    <source>
        <dbReference type="RefSeq" id="XP_018468278.2"/>
    </source>
</evidence>
<keyword evidence="5" id="KW-1185">Reference proteome</keyword>
<evidence type="ECO:0000313" key="5">
    <source>
        <dbReference type="Proteomes" id="UP000504610"/>
    </source>
</evidence>
<gene>
    <name evidence="6" type="primary">LOC108839973</name>
</gene>
<dbReference type="InterPro" id="IPR044861">
    <property type="entry name" value="IPNS-like_FE2OG_OXY"/>
</dbReference>
<dbReference type="Proteomes" id="UP000504610">
    <property type="component" value="Chromosome 2"/>
</dbReference>
<dbReference type="GeneID" id="108839973"/>
<sequence>MNSTLSDVFISHPIHIPFSNLPDFTSLRHLPDSYTWTPKDDLLFSASASDESLPFIDLSDPHVASRVGHACTTWGAFQITNHGVPSRLLDDMEFLTGSLFRLPVHRKLNAARREDGISGYGVARIASFFNKQMWSEGFTVVGSPLDDFHKLWPVHHLKYWKNKAGGRTKRLYVVSVSVVIVSQLIFNSEIIQEYEEHMQKLAAKLMWLALGSLGVEEKDIEWASPGSDFRGAQAAIQLNHYPICPEPDRAMGLPAHTDSTLMTILYQNNTAGLQVYRDDVGWVTVPPVPGSLVVNVGDLLHILTNGMFPSVLHRARVNHLQSRFSMAYLWGPPSDLMISPLPKLVDPLHPPLYPSLSWKQYLATKATHFNQSLSFIRNYRSSDQIS</sequence>
<dbReference type="PROSITE" id="PS51471">
    <property type="entry name" value="FE2OG_OXY"/>
    <property type="match status" value="1"/>
</dbReference>
<keyword evidence="1 3" id="KW-0479">Metal-binding</keyword>